<organism evidence="2 3">
    <name type="scientific">Novosphingobium aureum</name>
    <dbReference type="NCBI Taxonomy" id="2792964"/>
    <lineage>
        <taxon>Bacteria</taxon>
        <taxon>Pseudomonadati</taxon>
        <taxon>Pseudomonadota</taxon>
        <taxon>Alphaproteobacteria</taxon>
        <taxon>Sphingomonadales</taxon>
        <taxon>Sphingomonadaceae</taxon>
        <taxon>Novosphingobium</taxon>
    </lineage>
</organism>
<dbReference type="CDD" id="cd05233">
    <property type="entry name" value="SDR_c"/>
    <property type="match status" value="1"/>
</dbReference>
<dbReference type="InterPro" id="IPR020904">
    <property type="entry name" value="Sc_DH/Rdtase_CS"/>
</dbReference>
<dbReference type="Pfam" id="PF13561">
    <property type="entry name" value="adh_short_C2"/>
    <property type="match status" value="1"/>
</dbReference>
<dbReference type="PANTHER" id="PTHR42760">
    <property type="entry name" value="SHORT-CHAIN DEHYDROGENASES/REDUCTASES FAMILY MEMBER"/>
    <property type="match status" value="1"/>
</dbReference>
<sequence length="232" mass="23582">MLVDRALACGLEVTVLDIAASVAAHPRDDARLIPVDFDDEAAMGATFAEIAGGQGGRIDALVSLIGFTNDPAPVGEVPLGQWDAVQQGNLRAVFVACRAALPWLEASGAGSIVLVSSGQGVRPVPGFAPYGVAKAGLIALGRSLALEHAPVVRTNMVAPGAVRTAFLAGGTGREARAGASIEDKASRYGAAIPMGRIAEPLDVVDPVLFLLGPGARFINGETLHVNGGGLMT</sequence>
<evidence type="ECO:0000256" key="1">
    <source>
        <dbReference type="ARBA" id="ARBA00006484"/>
    </source>
</evidence>
<evidence type="ECO:0000313" key="3">
    <source>
        <dbReference type="Proteomes" id="UP000617634"/>
    </source>
</evidence>
<reference evidence="2" key="1">
    <citation type="submission" date="2020-11" db="EMBL/GenBank/DDBJ databases">
        <title>Novosphingobium aureum sp. nov., a marine bacterium isolated from sediment of a salt flat.</title>
        <authorList>
            <person name="Yoo Y."/>
            <person name="Kim J.-J."/>
        </authorList>
    </citation>
    <scope>NUCLEOTIDE SEQUENCE</scope>
    <source>
        <strain evidence="2">YJ-S2-02</strain>
    </source>
</reference>
<comment type="caution">
    <text evidence="2">The sequence shown here is derived from an EMBL/GenBank/DDBJ whole genome shotgun (WGS) entry which is preliminary data.</text>
</comment>
<dbReference type="PRINTS" id="PR00080">
    <property type="entry name" value="SDRFAMILY"/>
</dbReference>
<gene>
    <name evidence="2" type="ORF">I5E68_16100</name>
</gene>
<dbReference type="PANTHER" id="PTHR42760:SF40">
    <property type="entry name" value="3-OXOACYL-[ACYL-CARRIER-PROTEIN] REDUCTASE, CHLOROPLASTIC"/>
    <property type="match status" value="1"/>
</dbReference>
<protein>
    <submittedName>
        <fullName evidence="2">SDR family oxidoreductase</fullName>
    </submittedName>
</protein>
<comment type="similarity">
    <text evidence="1">Belongs to the short-chain dehydrogenases/reductases (SDR) family.</text>
</comment>
<dbReference type="SUPFAM" id="SSF51735">
    <property type="entry name" value="NAD(P)-binding Rossmann-fold domains"/>
    <property type="match status" value="1"/>
</dbReference>
<dbReference type="PROSITE" id="PS00061">
    <property type="entry name" value="ADH_SHORT"/>
    <property type="match status" value="1"/>
</dbReference>
<dbReference type="Gene3D" id="3.40.50.720">
    <property type="entry name" value="NAD(P)-binding Rossmann-like Domain"/>
    <property type="match status" value="1"/>
</dbReference>
<dbReference type="Proteomes" id="UP000617634">
    <property type="component" value="Unassembled WGS sequence"/>
</dbReference>
<keyword evidence="3" id="KW-1185">Reference proteome</keyword>
<dbReference type="InterPro" id="IPR036291">
    <property type="entry name" value="NAD(P)-bd_dom_sf"/>
</dbReference>
<evidence type="ECO:0000313" key="2">
    <source>
        <dbReference type="EMBL" id="MBH0114469.1"/>
    </source>
</evidence>
<dbReference type="GO" id="GO:0030497">
    <property type="term" value="P:fatty acid elongation"/>
    <property type="evidence" value="ECO:0007669"/>
    <property type="project" value="TreeGrafter"/>
</dbReference>
<name>A0A931HEU3_9SPHN</name>
<dbReference type="PRINTS" id="PR00081">
    <property type="entry name" value="GDHRDH"/>
</dbReference>
<dbReference type="EMBL" id="JADZGI010000003">
    <property type="protein sequence ID" value="MBH0114469.1"/>
    <property type="molecule type" value="Genomic_DNA"/>
</dbReference>
<proteinExistence type="inferred from homology"/>
<dbReference type="GO" id="GO:0016616">
    <property type="term" value="F:oxidoreductase activity, acting on the CH-OH group of donors, NAD or NADP as acceptor"/>
    <property type="evidence" value="ECO:0007669"/>
    <property type="project" value="TreeGrafter"/>
</dbReference>
<dbReference type="InterPro" id="IPR002347">
    <property type="entry name" value="SDR_fam"/>
</dbReference>
<dbReference type="AlphaFoldDB" id="A0A931HEU3"/>
<accession>A0A931HEU3</accession>